<keyword evidence="8" id="KW-1185">Reference proteome</keyword>
<evidence type="ECO:0000313" key="7">
    <source>
        <dbReference type="EMBL" id="MTD53023.1"/>
    </source>
</evidence>
<dbReference type="InterPro" id="IPR001851">
    <property type="entry name" value="ABC_transp_permease"/>
</dbReference>
<feature type="transmembrane region" description="Helical" evidence="6">
    <location>
        <begin position="21"/>
        <end position="39"/>
    </location>
</feature>
<dbReference type="OrthoDB" id="9792579at2"/>
<evidence type="ECO:0000256" key="2">
    <source>
        <dbReference type="ARBA" id="ARBA00022475"/>
    </source>
</evidence>
<dbReference type="GO" id="GO:0022857">
    <property type="term" value="F:transmembrane transporter activity"/>
    <property type="evidence" value="ECO:0007669"/>
    <property type="project" value="InterPro"/>
</dbReference>
<dbReference type="Pfam" id="PF02653">
    <property type="entry name" value="BPD_transp_2"/>
    <property type="match status" value="1"/>
</dbReference>
<evidence type="ECO:0000256" key="5">
    <source>
        <dbReference type="ARBA" id="ARBA00023136"/>
    </source>
</evidence>
<keyword evidence="3 6" id="KW-0812">Transmembrane</keyword>
<gene>
    <name evidence="7" type="ORF">GKO32_03385</name>
</gene>
<sequence>MTTSIVLAIRGTTARATRVRLGAALALAALNALLVLLTFRSHSGTTKIDWSVSGRETAWTIPSFAVPTSVAAVLGAVGLLAAGLAVSRGGKRHLGGLLTLSGIVAVLATLVLCGAGQTVSLLALADESMARAAPLVLAALGGVLCERAGVINVAIEGQLLFGAFVGAIAGSAGGSGLVGVLFGVVAGVAIGALFATLAIRFKAEQLVVGIVLNTAIAGLTGFFVSGIFIDTPSLNNTPTIGAISIPLLGDVPVLGPLLFHTSPYVWLAVVLAFVVNFILERSRIGRHITAVGENPRAADAVGINVQRVRFWATVAGGLIIGTAGTYFTVGSVGQFSIDMTGGRGFIALAAVILGAWRPAGAIAAAALFGFADALQLALNILGAPIPSPLLLCLPYVVTIIAIVARGQVRAPSADGVPYERN</sequence>
<accession>A0A6N7YVX3</accession>
<keyword evidence="4 6" id="KW-1133">Transmembrane helix</keyword>
<feature type="transmembrane region" description="Helical" evidence="6">
    <location>
        <begin position="59"/>
        <end position="85"/>
    </location>
</feature>
<feature type="transmembrane region" description="Helical" evidence="6">
    <location>
        <begin position="345"/>
        <end position="371"/>
    </location>
</feature>
<dbReference type="EMBL" id="WMBA01000003">
    <property type="protein sequence ID" value="MTD53023.1"/>
    <property type="molecule type" value="Genomic_DNA"/>
</dbReference>
<comment type="subcellular location">
    <subcellularLocation>
        <location evidence="1">Cell membrane</location>
        <topology evidence="1">Multi-pass membrane protein</topology>
    </subcellularLocation>
</comment>
<dbReference type="Proteomes" id="UP000440096">
    <property type="component" value="Unassembled WGS sequence"/>
</dbReference>
<name>A0A6N7YVX3_9PSEU</name>
<evidence type="ECO:0000256" key="1">
    <source>
        <dbReference type="ARBA" id="ARBA00004651"/>
    </source>
</evidence>
<reference evidence="7 8" key="1">
    <citation type="submission" date="2019-11" db="EMBL/GenBank/DDBJ databases">
        <title>Draft genome of Amycolatopsis RM579.</title>
        <authorList>
            <person name="Duangmal K."/>
            <person name="Mingma R."/>
        </authorList>
    </citation>
    <scope>NUCLEOTIDE SEQUENCE [LARGE SCALE GENOMIC DNA]</scope>
    <source>
        <strain evidence="7 8">RM579</strain>
    </source>
</reference>
<evidence type="ECO:0000256" key="6">
    <source>
        <dbReference type="SAM" id="Phobius"/>
    </source>
</evidence>
<feature type="transmembrane region" description="Helical" evidence="6">
    <location>
        <begin position="257"/>
        <end position="279"/>
    </location>
</feature>
<dbReference type="PANTHER" id="PTHR43370:SF1">
    <property type="entry name" value="GUANOSINE ABC TRANSPORTER PERMEASE PROTEIN NUPQ"/>
    <property type="match status" value="1"/>
</dbReference>
<evidence type="ECO:0000256" key="3">
    <source>
        <dbReference type="ARBA" id="ARBA00022692"/>
    </source>
</evidence>
<dbReference type="AlphaFoldDB" id="A0A6N7YVX3"/>
<dbReference type="GO" id="GO:0005886">
    <property type="term" value="C:plasma membrane"/>
    <property type="evidence" value="ECO:0007669"/>
    <property type="project" value="UniProtKB-SubCell"/>
</dbReference>
<protein>
    <submittedName>
        <fullName evidence="7">ABC transporter permease</fullName>
    </submittedName>
</protein>
<evidence type="ECO:0000313" key="8">
    <source>
        <dbReference type="Proteomes" id="UP000440096"/>
    </source>
</evidence>
<feature type="transmembrane region" description="Helical" evidence="6">
    <location>
        <begin position="97"/>
        <end position="123"/>
    </location>
</feature>
<evidence type="ECO:0000256" key="4">
    <source>
        <dbReference type="ARBA" id="ARBA00022989"/>
    </source>
</evidence>
<feature type="transmembrane region" description="Helical" evidence="6">
    <location>
        <begin position="206"/>
        <end position="229"/>
    </location>
</feature>
<organism evidence="7 8">
    <name type="scientific">Amycolatopsis pithecellobii</name>
    <dbReference type="NCBI Taxonomy" id="664692"/>
    <lineage>
        <taxon>Bacteria</taxon>
        <taxon>Bacillati</taxon>
        <taxon>Actinomycetota</taxon>
        <taxon>Actinomycetes</taxon>
        <taxon>Pseudonocardiales</taxon>
        <taxon>Pseudonocardiaceae</taxon>
        <taxon>Amycolatopsis</taxon>
    </lineage>
</organism>
<feature type="transmembrane region" description="Helical" evidence="6">
    <location>
        <begin position="153"/>
        <end position="172"/>
    </location>
</feature>
<feature type="transmembrane region" description="Helical" evidence="6">
    <location>
        <begin position="178"/>
        <end position="199"/>
    </location>
</feature>
<feature type="transmembrane region" description="Helical" evidence="6">
    <location>
        <begin position="129"/>
        <end position="146"/>
    </location>
</feature>
<keyword evidence="2" id="KW-1003">Cell membrane</keyword>
<keyword evidence="5 6" id="KW-0472">Membrane</keyword>
<dbReference type="CDD" id="cd06580">
    <property type="entry name" value="TM_PBP1_transp_TpRbsC_like"/>
    <property type="match status" value="1"/>
</dbReference>
<proteinExistence type="predicted"/>
<feature type="transmembrane region" description="Helical" evidence="6">
    <location>
        <begin position="383"/>
        <end position="404"/>
    </location>
</feature>
<comment type="caution">
    <text evidence="7">The sequence shown here is derived from an EMBL/GenBank/DDBJ whole genome shotgun (WGS) entry which is preliminary data.</text>
</comment>
<dbReference type="RefSeq" id="WP_154755273.1">
    <property type="nucleotide sequence ID" value="NZ_WMBA01000003.1"/>
</dbReference>
<dbReference type="PANTHER" id="PTHR43370">
    <property type="entry name" value="SUGAR ABC TRANSPORTER INTEGRAL MEMBRANE PROTEIN-RELATED"/>
    <property type="match status" value="1"/>
</dbReference>